<protein>
    <submittedName>
        <fullName evidence="3">SRPBCC domain-containing protein</fullName>
    </submittedName>
</protein>
<dbReference type="CDD" id="cd07814">
    <property type="entry name" value="SRPBCC_CalC_Aha1-like"/>
    <property type="match status" value="1"/>
</dbReference>
<reference evidence="3" key="1">
    <citation type="submission" date="2022-08" db="EMBL/GenBank/DDBJ databases">
        <authorList>
            <person name="Vandamme P."/>
            <person name="Hettiarachchi A."/>
            <person name="Peeters C."/>
            <person name="Cnockaert M."/>
            <person name="Carlier A."/>
        </authorList>
    </citation>
    <scope>NUCLEOTIDE SEQUENCE</scope>
    <source>
        <strain evidence="3">LMG 31809</strain>
    </source>
</reference>
<evidence type="ECO:0000313" key="3">
    <source>
        <dbReference type="EMBL" id="MDA5194327.1"/>
    </source>
</evidence>
<dbReference type="Proteomes" id="UP001141619">
    <property type="component" value="Unassembled WGS sequence"/>
</dbReference>
<gene>
    <name evidence="3" type="ORF">NYP16_10235</name>
</gene>
<dbReference type="EMBL" id="JANWOI010000003">
    <property type="protein sequence ID" value="MDA5194327.1"/>
    <property type="molecule type" value="Genomic_DNA"/>
</dbReference>
<evidence type="ECO:0000256" key="1">
    <source>
        <dbReference type="ARBA" id="ARBA00006817"/>
    </source>
</evidence>
<accession>A0A9X3Z7M4</accession>
<dbReference type="InterPro" id="IPR013538">
    <property type="entry name" value="ASHA1/2-like_C"/>
</dbReference>
<dbReference type="Gene3D" id="3.30.530.20">
    <property type="match status" value="1"/>
</dbReference>
<dbReference type="Pfam" id="PF08327">
    <property type="entry name" value="AHSA1"/>
    <property type="match status" value="1"/>
</dbReference>
<feature type="domain" description="Activator of Hsp90 ATPase homologue 1/2-like C-terminal" evidence="2">
    <location>
        <begin position="23"/>
        <end position="170"/>
    </location>
</feature>
<comment type="similarity">
    <text evidence="1">Belongs to the AHA1 family.</text>
</comment>
<name>A0A9X3Z7M4_9PROT</name>
<keyword evidence="4" id="KW-1185">Reference proteome</keyword>
<dbReference type="RefSeq" id="WP_274944031.1">
    <property type="nucleotide sequence ID" value="NZ_JANWOI010000003.1"/>
</dbReference>
<sequence>MPTSSATASTTAETAFHITRTIDAPRDLVWQTFTELDHLLRWWGPKGSALMSDSFDLRPGGRFHYRMRLPDGTIMWGLFSYHELQEPDRIAFTSSFADEEGNVVRAPFSDKWPLTVLNVWTFSEQDGHTRLEMVGRPHKATAEEQDQFRSMHDSMRLGFGGTFDQWDAYLKGMTN</sequence>
<proteinExistence type="inferred from homology"/>
<comment type="caution">
    <text evidence="3">The sequence shown here is derived from an EMBL/GenBank/DDBJ whole genome shotgun (WGS) entry which is preliminary data.</text>
</comment>
<organism evidence="3 4">
    <name type="scientific">Govanella unica</name>
    <dbReference type="NCBI Taxonomy" id="2975056"/>
    <lineage>
        <taxon>Bacteria</taxon>
        <taxon>Pseudomonadati</taxon>
        <taxon>Pseudomonadota</taxon>
        <taxon>Alphaproteobacteria</taxon>
        <taxon>Emcibacterales</taxon>
        <taxon>Govanellaceae</taxon>
        <taxon>Govanella</taxon>
    </lineage>
</organism>
<dbReference type="SUPFAM" id="SSF55961">
    <property type="entry name" value="Bet v1-like"/>
    <property type="match status" value="1"/>
</dbReference>
<dbReference type="AlphaFoldDB" id="A0A9X3Z7M4"/>
<evidence type="ECO:0000313" key="4">
    <source>
        <dbReference type="Proteomes" id="UP001141619"/>
    </source>
</evidence>
<dbReference type="InterPro" id="IPR023393">
    <property type="entry name" value="START-like_dom_sf"/>
</dbReference>
<reference evidence="3" key="2">
    <citation type="journal article" date="2023" name="Syst. Appl. Microbiol.">
        <title>Govania unica gen. nov., sp. nov., a rare biosphere bacterium that represents a novel family in the class Alphaproteobacteria.</title>
        <authorList>
            <person name="Vandamme P."/>
            <person name="Peeters C."/>
            <person name="Hettiarachchi A."/>
            <person name="Cnockaert M."/>
            <person name="Carlier A."/>
        </authorList>
    </citation>
    <scope>NUCLEOTIDE SEQUENCE</scope>
    <source>
        <strain evidence="3">LMG 31809</strain>
    </source>
</reference>
<evidence type="ECO:0000259" key="2">
    <source>
        <dbReference type="Pfam" id="PF08327"/>
    </source>
</evidence>